<keyword evidence="3" id="KW-1185">Reference proteome</keyword>
<gene>
    <name evidence="2" type="ORF">VZT92_021991</name>
</gene>
<accession>A0AAW1EAD9</accession>
<evidence type="ECO:0000313" key="2">
    <source>
        <dbReference type="EMBL" id="KAK9519250.1"/>
    </source>
</evidence>
<feature type="region of interest" description="Disordered" evidence="1">
    <location>
        <begin position="1"/>
        <end position="58"/>
    </location>
</feature>
<proteinExistence type="predicted"/>
<evidence type="ECO:0000256" key="1">
    <source>
        <dbReference type="SAM" id="MobiDB-lite"/>
    </source>
</evidence>
<organism evidence="2 3">
    <name type="scientific">Zoarces viviparus</name>
    <name type="common">Viviparous eelpout</name>
    <name type="synonym">Blennius viviparus</name>
    <dbReference type="NCBI Taxonomy" id="48416"/>
    <lineage>
        <taxon>Eukaryota</taxon>
        <taxon>Metazoa</taxon>
        <taxon>Chordata</taxon>
        <taxon>Craniata</taxon>
        <taxon>Vertebrata</taxon>
        <taxon>Euteleostomi</taxon>
        <taxon>Actinopterygii</taxon>
        <taxon>Neopterygii</taxon>
        <taxon>Teleostei</taxon>
        <taxon>Neoteleostei</taxon>
        <taxon>Acanthomorphata</taxon>
        <taxon>Eupercaria</taxon>
        <taxon>Perciformes</taxon>
        <taxon>Cottioidei</taxon>
        <taxon>Zoarcales</taxon>
        <taxon>Zoarcidae</taxon>
        <taxon>Zoarcinae</taxon>
        <taxon>Zoarces</taxon>
    </lineage>
</organism>
<protein>
    <submittedName>
        <fullName evidence="2">Uncharacterized protein</fullName>
    </submittedName>
</protein>
<dbReference type="AlphaFoldDB" id="A0AAW1EAD9"/>
<comment type="caution">
    <text evidence="2">The sequence shown here is derived from an EMBL/GenBank/DDBJ whole genome shotgun (WGS) entry which is preliminary data.</text>
</comment>
<sequence length="85" mass="9672">MERGNHRGREETKKNGREKMDGRETDRRRRRTVSSSGGLSCQRLGGKEEERRGGGGMSLYSLLPPYSQSSFLVFPFHEEIVASRV</sequence>
<reference evidence="2 3" key="1">
    <citation type="journal article" date="2024" name="Genome Biol. Evol.">
        <title>Chromosome-level genome assembly of the viviparous eelpout Zoarces viviparus.</title>
        <authorList>
            <person name="Fuhrmann N."/>
            <person name="Brasseur M.V."/>
            <person name="Bakowski C.E."/>
            <person name="Podsiadlowski L."/>
            <person name="Prost S."/>
            <person name="Krehenwinkel H."/>
            <person name="Mayer C."/>
        </authorList>
    </citation>
    <scope>NUCLEOTIDE SEQUENCE [LARGE SCALE GENOMIC DNA]</scope>
    <source>
        <strain evidence="2">NO-MEL_2022_Ind0_liver</strain>
    </source>
</reference>
<evidence type="ECO:0000313" key="3">
    <source>
        <dbReference type="Proteomes" id="UP001488805"/>
    </source>
</evidence>
<dbReference type="EMBL" id="JBCEZU010000434">
    <property type="protein sequence ID" value="KAK9519250.1"/>
    <property type="molecule type" value="Genomic_DNA"/>
</dbReference>
<dbReference type="Proteomes" id="UP001488805">
    <property type="component" value="Unassembled WGS sequence"/>
</dbReference>
<name>A0AAW1EAD9_ZOAVI</name>
<feature type="compositionally biased region" description="Basic and acidic residues" evidence="1">
    <location>
        <begin position="1"/>
        <end position="27"/>
    </location>
</feature>